<organism evidence="3 4">
    <name type="scientific">Paractinoplanes ovalisporus</name>
    <dbReference type="NCBI Taxonomy" id="2810368"/>
    <lineage>
        <taxon>Bacteria</taxon>
        <taxon>Bacillati</taxon>
        <taxon>Actinomycetota</taxon>
        <taxon>Actinomycetes</taxon>
        <taxon>Micromonosporales</taxon>
        <taxon>Micromonosporaceae</taxon>
        <taxon>Paractinoplanes</taxon>
    </lineage>
</organism>
<dbReference type="Pfam" id="PF01636">
    <property type="entry name" value="APH"/>
    <property type="match status" value="1"/>
</dbReference>
<evidence type="ECO:0000259" key="2">
    <source>
        <dbReference type="Pfam" id="PF01636"/>
    </source>
</evidence>
<feature type="compositionally biased region" description="Low complexity" evidence="1">
    <location>
        <begin position="54"/>
        <end position="65"/>
    </location>
</feature>
<reference evidence="3 4" key="1">
    <citation type="submission" date="2021-01" db="EMBL/GenBank/DDBJ databases">
        <title>Actinoplanes sp. nov. LDG1-06 isolated from lichen.</title>
        <authorList>
            <person name="Saeng-In P."/>
            <person name="Phongsopitanun W."/>
            <person name="Kanchanasin P."/>
            <person name="Yuki M."/>
            <person name="Kudo T."/>
            <person name="Ohkuma M."/>
            <person name="Tanasupawat S."/>
        </authorList>
    </citation>
    <scope>NUCLEOTIDE SEQUENCE [LARGE SCALE GENOMIC DNA]</scope>
    <source>
        <strain evidence="3 4">LDG1-06</strain>
    </source>
</reference>
<dbReference type="InterPro" id="IPR002575">
    <property type="entry name" value="Aminoglycoside_PTrfase"/>
</dbReference>
<feature type="region of interest" description="Disordered" evidence="1">
    <location>
        <begin position="54"/>
        <end position="73"/>
    </location>
</feature>
<accession>A0ABS2AHC4</accession>
<dbReference type="Gene3D" id="3.30.200.20">
    <property type="entry name" value="Phosphorylase Kinase, domain 1"/>
    <property type="match status" value="1"/>
</dbReference>
<sequence length="370" mass="40289">MLLPTSGARHPYGPDGRFGLYGRGLCRRGLCRRGRRAGYRWRAARPLVNRVPVSDVPSLDPPLTDDVPDLGPPPRRLTVDAGQVGRLVAEQFPQWAHLPVRPVADGGWDNRTFHLGDHMSVRLPSAAEYAQAVDKEHHWLPRFASRLPQPIPKPLAKGAPGPGYPFPWSVYEWLDGTPATPAAIADPVRFALDLAEFLAALRSIDPAGGPGPGKHNWFRGGTLRTFEGLLTAALERELSSVVPDCAADCDILFAADRANSFTLVREIWADALGAPWDGVPYWFHGDVAAGNLLLDAGRLSAVIDFGTCGVGDPACDLAVAWTLLTAEGRRAFRDRLGVDDATWRRGRGWALWKSLADDESHVVDVILSEA</sequence>
<feature type="domain" description="Aminoglycoside phosphotransferase" evidence="2">
    <location>
        <begin position="105"/>
        <end position="349"/>
    </location>
</feature>
<comment type="caution">
    <text evidence="3">The sequence shown here is derived from an EMBL/GenBank/DDBJ whole genome shotgun (WGS) entry which is preliminary data.</text>
</comment>
<dbReference type="EMBL" id="JAENHP010000007">
    <property type="protein sequence ID" value="MBM2618621.1"/>
    <property type="molecule type" value="Genomic_DNA"/>
</dbReference>
<evidence type="ECO:0000313" key="4">
    <source>
        <dbReference type="Proteomes" id="UP000632138"/>
    </source>
</evidence>
<evidence type="ECO:0000313" key="3">
    <source>
        <dbReference type="EMBL" id="MBM2618621.1"/>
    </source>
</evidence>
<dbReference type="Gene3D" id="3.90.1200.10">
    <property type="match status" value="1"/>
</dbReference>
<name>A0ABS2AHC4_9ACTN</name>
<dbReference type="CDD" id="cd05155">
    <property type="entry name" value="APH_ChoK_like_1"/>
    <property type="match status" value="1"/>
</dbReference>
<dbReference type="PANTHER" id="PTHR21310:SF42">
    <property type="entry name" value="BIFUNCTIONAL AAC_APH"/>
    <property type="match status" value="1"/>
</dbReference>
<dbReference type="Proteomes" id="UP000632138">
    <property type="component" value="Unassembled WGS sequence"/>
</dbReference>
<dbReference type="InterPro" id="IPR011009">
    <property type="entry name" value="Kinase-like_dom_sf"/>
</dbReference>
<gene>
    <name evidence="3" type="ORF">JIG36_23985</name>
</gene>
<evidence type="ECO:0000256" key="1">
    <source>
        <dbReference type="SAM" id="MobiDB-lite"/>
    </source>
</evidence>
<dbReference type="PANTHER" id="PTHR21310">
    <property type="entry name" value="AMINOGLYCOSIDE PHOSPHOTRANSFERASE-RELATED-RELATED"/>
    <property type="match status" value="1"/>
</dbReference>
<keyword evidence="4" id="KW-1185">Reference proteome</keyword>
<protein>
    <submittedName>
        <fullName evidence="3">Aminoglycoside phosphotransferase family protein</fullName>
    </submittedName>
</protein>
<dbReference type="SUPFAM" id="SSF56112">
    <property type="entry name" value="Protein kinase-like (PK-like)"/>
    <property type="match status" value="1"/>
</dbReference>
<proteinExistence type="predicted"/>
<dbReference type="InterPro" id="IPR051678">
    <property type="entry name" value="AGP_Transferase"/>
</dbReference>